<sequence length="75" mass="8740">CLLEECLCLSQKLHISRLCLCQHRNGMQSSYIYITLNECDCYHEKIFSSPIFIPFKQTIDIVKATKNELEDEAAR</sequence>
<feature type="non-terminal residue" evidence="1">
    <location>
        <position position="1"/>
    </location>
</feature>
<dbReference type="Proteomes" id="UP000789405">
    <property type="component" value="Unassembled WGS sequence"/>
</dbReference>
<protein>
    <submittedName>
        <fullName evidence="1">10444_t:CDS:1</fullName>
    </submittedName>
</protein>
<dbReference type="EMBL" id="CAJVPY010028954">
    <property type="protein sequence ID" value="CAG8793518.1"/>
    <property type="molecule type" value="Genomic_DNA"/>
</dbReference>
<organism evidence="1 2">
    <name type="scientific">Dentiscutata erythropus</name>
    <dbReference type="NCBI Taxonomy" id="1348616"/>
    <lineage>
        <taxon>Eukaryota</taxon>
        <taxon>Fungi</taxon>
        <taxon>Fungi incertae sedis</taxon>
        <taxon>Mucoromycota</taxon>
        <taxon>Glomeromycotina</taxon>
        <taxon>Glomeromycetes</taxon>
        <taxon>Diversisporales</taxon>
        <taxon>Gigasporaceae</taxon>
        <taxon>Dentiscutata</taxon>
    </lineage>
</organism>
<comment type="caution">
    <text evidence="1">The sequence shown here is derived from an EMBL/GenBank/DDBJ whole genome shotgun (WGS) entry which is preliminary data.</text>
</comment>
<dbReference type="AlphaFoldDB" id="A0A9N9JRC3"/>
<feature type="non-terminal residue" evidence="1">
    <location>
        <position position="75"/>
    </location>
</feature>
<dbReference type="OrthoDB" id="10334004at2759"/>
<evidence type="ECO:0000313" key="2">
    <source>
        <dbReference type="Proteomes" id="UP000789405"/>
    </source>
</evidence>
<gene>
    <name evidence="1" type="ORF">DERYTH_LOCUS21895</name>
</gene>
<accession>A0A9N9JRC3</accession>
<reference evidence="1" key="1">
    <citation type="submission" date="2021-06" db="EMBL/GenBank/DDBJ databases">
        <authorList>
            <person name="Kallberg Y."/>
            <person name="Tangrot J."/>
            <person name="Rosling A."/>
        </authorList>
    </citation>
    <scope>NUCLEOTIDE SEQUENCE</scope>
    <source>
        <strain evidence="1">MA453B</strain>
    </source>
</reference>
<proteinExistence type="predicted"/>
<evidence type="ECO:0000313" key="1">
    <source>
        <dbReference type="EMBL" id="CAG8793518.1"/>
    </source>
</evidence>
<name>A0A9N9JRC3_9GLOM</name>
<keyword evidence="2" id="KW-1185">Reference proteome</keyword>